<evidence type="ECO:0000256" key="2">
    <source>
        <dbReference type="ARBA" id="ARBA00022723"/>
    </source>
</evidence>
<organism evidence="6 7">
    <name type="scientific">Giardia duodenalis assemblage B</name>
    <dbReference type="NCBI Taxonomy" id="1394984"/>
    <lineage>
        <taxon>Eukaryota</taxon>
        <taxon>Metamonada</taxon>
        <taxon>Diplomonadida</taxon>
        <taxon>Hexamitidae</taxon>
        <taxon>Giardiinae</taxon>
        <taxon>Giardia</taxon>
    </lineage>
</organism>
<evidence type="ECO:0000259" key="5">
    <source>
        <dbReference type="PROSITE" id="PS50255"/>
    </source>
</evidence>
<evidence type="ECO:0000313" key="6">
    <source>
        <dbReference type="EMBL" id="KWX13793.1"/>
    </source>
</evidence>
<evidence type="ECO:0000256" key="1">
    <source>
        <dbReference type="ARBA" id="ARBA00022617"/>
    </source>
</evidence>
<sequence>MLDNPGNSTIILMSEHHGRPSGMAFLMQHRRIKGIPAHVAANTSYTADQVYEHRSESDCWVTYRGRVYDITQYLDWHPAGKDIMRPFFGYDITEACNVAHAWVGIHKMIEPLHIGMLQGPPRLLQGYDYAALKTRDLRQGSPA</sequence>
<dbReference type="GO" id="GO:0020037">
    <property type="term" value="F:heme binding"/>
    <property type="evidence" value="ECO:0007669"/>
    <property type="project" value="UniProtKB-UniRule"/>
</dbReference>
<dbReference type="Proteomes" id="UP000070089">
    <property type="component" value="Unassembled WGS sequence"/>
</dbReference>
<reference evidence="6 7" key="1">
    <citation type="journal article" date="2015" name="Mol. Biochem. Parasitol.">
        <title>Identification of polymorphic genes for use in assemblage B genotyping assays through comparative genomics of multiple assemblage B Giardia duodenalis isolates.</title>
        <authorList>
            <person name="Wielinga C."/>
            <person name="Thompson R.C."/>
            <person name="Monis P."/>
            <person name="Ryan U."/>
        </authorList>
    </citation>
    <scope>NUCLEOTIDE SEQUENCE [LARGE SCALE GENOMIC DNA]</scope>
    <source>
        <strain evidence="6 7">BAH15c1</strain>
    </source>
</reference>
<dbReference type="PANTHER" id="PTHR46237:SF1">
    <property type="entry name" value="CYTOCHROME B5 REDUCTASE 4"/>
    <property type="match status" value="1"/>
</dbReference>
<dbReference type="EMBL" id="JXTI01000055">
    <property type="protein sequence ID" value="KWX13793.1"/>
    <property type="molecule type" value="Genomic_DNA"/>
</dbReference>
<dbReference type="SUPFAM" id="SSF55856">
    <property type="entry name" value="Cytochrome b5-like heme/steroid binding domain"/>
    <property type="match status" value="1"/>
</dbReference>
<dbReference type="OrthoDB" id="260519at2759"/>
<dbReference type="AlphaFoldDB" id="A0A132NUM9"/>
<dbReference type="Gene3D" id="3.10.120.10">
    <property type="entry name" value="Cytochrome b5-like heme/steroid binding domain"/>
    <property type="match status" value="1"/>
</dbReference>
<feature type="domain" description="Cytochrome b5 heme-binding" evidence="5">
    <location>
        <begin position="42"/>
        <end position="118"/>
    </location>
</feature>
<dbReference type="PANTHER" id="PTHR46237">
    <property type="entry name" value="CYTOCHROME B5 REDUCTASE 4 FAMILY MEMBER"/>
    <property type="match status" value="1"/>
</dbReference>
<evidence type="ECO:0000256" key="4">
    <source>
        <dbReference type="RuleBase" id="RU362121"/>
    </source>
</evidence>
<dbReference type="InterPro" id="IPR036400">
    <property type="entry name" value="Cyt_B5-like_heme/steroid_sf"/>
</dbReference>
<dbReference type="GO" id="GO:0004128">
    <property type="term" value="F:cytochrome-b5 reductase activity, acting on NAD(P)H"/>
    <property type="evidence" value="ECO:0007669"/>
    <property type="project" value="TreeGrafter"/>
</dbReference>
<dbReference type="GO" id="GO:0005737">
    <property type="term" value="C:cytoplasm"/>
    <property type="evidence" value="ECO:0007669"/>
    <property type="project" value="TreeGrafter"/>
</dbReference>
<dbReference type="Pfam" id="PF00173">
    <property type="entry name" value="Cyt-b5"/>
    <property type="match status" value="1"/>
</dbReference>
<dbReference type="InterPro" id="IPR001199">
    <property type="entry name" value="Cyt_B5-like_heme/steroid-bd"/>
</dbReference>
<dbReference type="SMART" id="SM01117">
    <property type="entry name" value="Cyt-b5"/>
    <property type="match status" value="1"/>
</dbReference>
<keyword evidence="3 4" id="KW-0408">Iron</keyword>
<evidence type="ECO:0000256" key="3">
    <source>
        <dbReference type="ARBA" id="ARBA00023004"/>
    </source>
</evidence>
<name>A0A132NUM9_GIAIN</name>
<dbReference type="InterPro" id="IPR018506">
    <property type="entry name" value="Cyt_B5_heme-BS"/>
</dbReference>
<keyword evidence="1 4" id="KW-0349">Heme</keyword>
<comment type="caution">
    <text evidence="6">The sequence shown here is derived from an EMBL/GenBank/DDBJ whole genome shotgun (WGS) entry which is preliminary data.</text>
</comment>
<dbReference type="VEuPathDB" id="GiardiaDB:QR46_2191"/>
<evidence type="ECO:0000313" key="7">
    <source>
        <dbReference type="Proteomes" id="UP000070089"/>
    </source>
</evidence>
<comment type="similarity">
    <text evidence="4">Belongs to the cytochrome b5 family.</text>
</comment>
<dbReference type="PROSITE" id="PS50255">
    <property type="entry name" value="CYTOCHROME_B5_2"/>
    <property type="match status" value="1"/>
</dbReference>
<protein>
    <submittedName>
        <fullName evidence="6">Cytochrome b5-like Heme/Steroid binding domain outer mitochondrial membrane</fullName>
    </submittedName>
</protein>
<accession>A0A132NUM9</accession>
<dbReference type="PROSITE" id="PS00191">
    <property type="entry name" value="CYTOCHROME_B5_1"/>
    <property type="match status" value="1"/>
</dbReference>
<keyword evidence="2 4" id="KW-0479">Metal-binding</keyword>
<dbReference type="InterPro" id="IPR051872">
    <property type="entry name" value="Cytochrome_b5/Flavoprotein_Rdt"/>
</dbReference>
<proteinExistence type="inferred from homology"/>
<gene>
    <name evidence="6" type="ORF">QR46_2191</name>
</gene>
<dbReference type="GO" id="GO:0046872">
    <property type="term" value="F:metal ion binding"/>
    <property type="evidence" value="ECO:0007669"/>
    <property type="project" value="UniProtKB-UniRule"/>
</dbReference>